<dbReference type="EMBL" id="JAPMSZ010000001">
    <property type="protein sequence ID" value="KAJ5114856.1"/>
    <property type="molecule type" value="Genomic_DNA"/>
</dbReference>
<dbReference type="Gene3D" id="2.160.20.10">
    <property type="entry name" value="Single-stranded right-handed beta-helix, Pectin lyase-like"/>
    <property type="match status" value="2"/>
</dbReference>
<comment type="caution">
    <text evidence="3">The sequence shown here is derived from an EMBL/GenBank/DDBJ whole genome shotgun (WGS) entry which is preliminary data.</text>
</comment>
<name>A0A9W9KR65_9EURO</name>
<evidence type="ECO:0000313" key="4">
    <source>
        <dbReference type="Proteomes" id="UP001141434"/>
    </source>
</evidence>
<dbReference type="RefSeq" id="XP_056516049.1">
    <property type="nucleotide sequence ID" value="XM_056651199.1"/>
</dbReference>
<dbReference type="OrthoDB" id="3934656at2759"/>
<keyword evidence="2" id="KW-0732">Signal</keyword>
<dbReference type="AlphaFoldDB" id="A0A9W9KR65"/>
<feature type="compositionally biased region" description="Low complexity" evidence="1">
    <location>
        <begin position="79"/>
        <end position="92"/>
    </location>
</feature>
<reference evidence="3" key="1">
    <citation type="submission" date="2022-11" db="EMBL/GenBank/DDBJ databases">
        <authorList>
            <person name="Petersen C."/>
        </authorList>
    </citation>
    <scope>NUCLEOTIDE SEQUENCE</scope>
    <source>
        <strain evidence="3">IBT 34128</strain>
    </source>
</reference>
<reference evidence="3" key="2">
    <citation type="journal article" date="2023" name="IMA Fungus">
        <title>Comparative genomic study of the Penicillium genus elucidates a diverse pangenome and 15 lateral gene transfer events.</title>
        <authorList>
            <person name="Petersen C."/>
            <person name="Sorensen T."/>
            <person name="Nielsen M.R."/>
            <person name="Sondergaard T.E."/>
            <person name="Sorensen J.L."/>
            <person name="Fitzpatrick D.A."/>
            <person name="Frisvad J.C."/>
            <person name="Nielsen K.L."/>
        </authorList>
    </citation>
    <scope>NUCLEOTIDE SEQUENCE</scope>
    <source>
        <strain evidence="3">IBT 34128</strain>
    </source>
</reference>
<feature type="compositionally biased region" description="Polar residues" evidence="1">
    <location>
        <begin position="59"/>
        <end position="78"/>
    </location>
</feature>
<gene>
    <name evidence="3" type="ORF">NUU61_000615</name>
</gene>
<dbReference type="Proteomes" id="UP001141434">
    <property type="component" value="Unassembled WGS sequence"/>
</dbReference>
<evidence type="ECO:0000313" key="3">
    <source>
        <dbReference type="EMBL" id="KAJ5114856.1"/>
    </source>
</evidence>
<evidence type="ECO:0008006" key="5">
    <source>
        <dbReference type="Google" id="ProtNLM"/>
    </source>
</evidence>
<evidence type="ECO:0000256" key="2">
    <source>
        <dbReference type="SAM" id="SignalP"/>
    </source>
</evidence>
<keyword evidence="4" id="KW-1185">Reference proteome</keyword>
<accession>A0A9W9KR65</accession>
<evidence type="ECO:0000256" key="1">
    <source>
        <dbReference type="SAM" id="MobiDB-lite"/>
    </source>
</evidence>
<dbReference type="InterPro" id="IPR011050">
    <property type="entry name" value="Pectin_lyase_fold/virulence"/>
</dbReference>
<protein>
    <recommendedName>
        <fullName evidence="5">Pectinesterase</fullName>
    </recommendedName>
</protein>
<feature type="region of interest" description="Disordered" evidence="1">
    <location>
        <begin position="59"/>
        <end position="99"/>
    </location>
</feature>
<feature type="signal peptide" evidence="2">
    <location>
        <begin position="1"/>
        <end position="44"/>
    </location>
</feature>
<dbReference type="GeneID" id="81390367"/>
<dbReference type="SUPFAM" id="SSF51126">
    <property type="entry name" value="Pectin lyase-like"/>
    <property type="match status" value="1"/>
</dbReference>
<dbReference type="InterPro" id="IPR012334">
    <property type="entry name" value="Pectin_lyas_fold"/>
</dbReference>
<organism evidence="3 4">
    <name type="scientific">Penicillium alfredii</name>
    <dbReference type="NCBI Taxonomy" id="1506179"/>
    <lineage>
        <taxon>Eukaryota</taxon>
        <taxon>Fungi</taxon>
        <taxon>Dikarya</taxon>
        <taxon>Ascomycota</taxon>
        <taxon>Pezizomycotina</taxon>
        <taxon>Eurotiomycetes</taxon>
        <taxon>Eurotiomycetidae</taxon>
        <taxon>Eurotiales</taxon>
        <taxon>Aspergillaceae</taxon>
        <taxon>Penicillium</taxon>
    </lineage>
</organism>
<proteinExistence type="predicted"/>
<sequence>MDQAIHDGAKAKRPLHLLSPPWHHLAHLIFLFFWCISPPSFCCAHPVFTRLLCTNSPPASNANSPLQPVQQGHQSSQRPIQQPTSQPSKQPSTPCPTTPARKTILILAGEYTEQLNVTRAGPFTLLGQIRSGTGTAATDASQNQVRITWAAANHDNTGQSIDNVFTSVLVVAPTLEVSLTGSGTTGYVVPTDTPFWNRDFSRIYVGKLANAYFYHSIIAGQADFLYGSGTAWKGTNTTTTFENKYGVYIVDSGVRAANSSIAAEIRGGCALGRP</sequence>
<feature type="chain" id="PRO_5040768181" description="Pectinesterase" evidence="2">
    <location>
        <begin position="45"/>
        <end position="274"/>
    </location>
</feature>